<feature type="region of interest" description="Disordered" evidence="1">
    <location>
        <begin position="370"/>
        <end position="396"/>
    </location>
</feature>
<dbReference type="OrthoDB" id="3268041at2759"/>
<evidence type="ECO:0000313" key="3">
    <source>
        <dbReference type="Proteomes" id="UP000054248"/>
    </source>
</evidence>
<dbReference type="Proteomes" id="UP000054248">
    <property type="component" value="Unassembled WGS sequence"/>
</dbReference>
<feature type="compositionally biased region" description="Basic and acidic residues" evidence="1">
    <location>
        <begin position="278"/>
        <end position="290"/>
    </location>
</feature>
<name>A0A0C3LBV8_9AGAM</name>
<dbReference type="AlphaFoldDB" id="A0A0C3LBV8"/>
<proteinExistence type="predicted"/>
<evidence type="ECO:0000313" key="2">
    <source>
        <dbReference type="EMBL" id="KIO18982.1"/>
    </source>
</evidence>
<reference evidence="3" key="2">
    <citation type="submission" date="2015-01" db="EMBL/GenBank/DDBJ databases">
        <title>Evolutionary Origins and Diversification of the Mycorrhizal Mutualists.</title>
        <authorList>
            <consortium name="DOE Joint Genome Institute"/>
            <consortium name="Mycorrhizal Genomics Consortium"/>
            <person name="Kohler A."/>
            <person name="Kuo A."/>
            <person name="Nagy L.G."/>
            <person name="Floudas D."/>
            <person name="Copeland A."/>
            <person name="Barry K.W."/>
            <person name="Cichocki N."/>
            <person name="Veneault-Fourrey C."/>
            <person name="LaButti K."/>
            <person name="Lindquist E.A."/>
            <person name="Lipzen A."/>
            <person name="Lundell T."/>
            <person name="Morin E."/>
            <person name="Murat C."/>
            <person name="Riley R."/>
            <person name="Ohm R."/>
            <person name="Sun H."/>
            <person name="Tunlid A."/>
            <person name="Henrissat B."/>
            <person name="Grigoriev I.V."/>
            <person name="Hibbett D.S."/>
            <person name="Martin F."/>
        </authorList>
    </citation>
    <scope>NUCLEOTIDE SEQUENCE [LARGE SCALE GENOMIC DNA]</scope>
    <source>
        <strain evidence="3">MUT 4182</strain>
    </source>
</reference>
<dbReference type="HOGENOM" id="CLU_522952_0_0_1"/>
<feature type="compositionally biased region" description="Acidic residues" evidence="1">
    <location>
        <begin position="244"/>
        <end position="255"/>
    </location>
</feature>
<dbReference type="EMBL" id="KN823248">
    <property type="protein sequence ID" value="KIO18982.1"/>
    <property type="molecule type" value="Genomic_DNA"/>
</dbReference>
<feature type="region of interest" description="Disordered" evidence="1">
    <location>
        <begin position="157"/>
        <end position="345"/>
    </location>
</feature>
<feature type="compositionally biased region" description="Polar residues" evidence="1">
    <location>
        <begin position="387"/>
        <end position="396"/>
    </location>
</feature>
<feature type="compositionally biased region" description="Polar residues" evidence="1">
    <location>
        <begin position="318"/>
        <end position="331"/>
    </location>
</feature>
<feature type="compositionally biased region" description="Basic and acidic residues" evidence="1">
    <location>
        <begin position="179"/>
        <end position="188"/>
    </location>
</feature>
<reference evidence="2 3" key="1">
    <citation type="submission" date="2014-04" db="EMBL/GenBank/DDBJ databases">
        <authorList>
            <consortium name="DOE Joint Genome Institute"/>
            <person name="Kuo A."/>
            <person name="Girlanda M."/>
            <person name="Perotto S."/>
            <person name="Kohler A."/>
            <person name="Nagy L.G."/>
            <person name="Floudas D."/>
            <person name="Copeland A."/>
            <person name="Barry K.W."/>
            <person name="Cichocki N."/>
            <person name="Veneault-Fourrey C."/>
            <person name="LaButti K."/>
            <person name="Lindquist E.A."/>
            <person name="Lipzen A."/>
            <person name="Lundell T."/>
            <person name="Morin E."/>
            <person name="Murat C."/>
            <person name="Sun H."/>
            <person name="Tunlid A."/>
            <person name="Henrissat B."/>
            <person name="Grigoriev I.V."/>
            <person name="Hibbett D.S."/>
            <person name="Martin F."/>
            <person name="Nordberg H.P."/>
            <person name="Cantor M.N."/>
            <person name="Hua S.X."/>
        </authorList>
    </citation>
    <scope>NUCLEOTIDE SEQUENCE [LARGE SCALE GENOMIC DNA]</scope>
    <source>
        <strain evidence="2 3">MUT 4182</strain>
    </source>
</reference>
<keyword evidence="3" id="KW-1185">Reference proteome</keyword>
<gene>
    <name evidence="2" type="ORF">M407DRAFT_31382</name>
</gene>
<organism evidence="2 3">
    <name type="scientific">Tulasnella calospora MUT 4182</name>
    <dbReference type="NCBI Taxonomy" id="1051891"/>
    <lineage>
        <taxon>Eukaryota</taxon>
        <taxon>Fungi</taxon>
        <taxon>Dikarya</taxon>
        <taxon>Basidiomycota</taxon>
        <taxon>Agaricomycotina</taxon>
        <taxon>Agaricomycetes</taxon>
        <taxon>Cantharellales</taxon>
        <taxon>Tulasnellaceae</taxon>
        <taxon>Tulasnella</taxon>
    </lineage>
</organism>
<accession>A0A0C3LBV8</accession>
<sequence>MNKLSGKAAGDPDWPTSGSSRAGRIFYSIINDDYEKLKVEGSQNEGLYNLKQNAATIIQVVEMLNSIRDRRAQEALNAYDDGLYRYLVSIMRRVSGFYKGSSWKLVARTLSDFESREAAGFKHDPEGRQQWKAWLESSLTPEPESVEPSATNLTAVRGQGKGQIPSSPVGASPPLEAAGFRHDPESHEQSQAQLENAATPEPESAGPPATNLTAVQCRDNGQIPASPVEASPPWEDYGPFPNPGEEEDHNAESEEPVFGALDAKDKLSPRKALTDTLEQLRLDQTQDRCPSETPTKSKSPLKYPKWVKAHSGAPPESPNKTRSSQQFQQLKGTVVGSNRDGLGPKIVSLGEDIPEPRIQQSHEDAQNTLNPTALTNKKGKQKAAPLNATSRGATQQSQLFKENVLGLSMDVLEPKASYSSLDAEQTQIGDVQNMTTQTLPMEQNGKQKGAKPLRQVSKGAKKRVAMLSVDEAGLASAHNAPAAKRLKTQSRPGEGFVHMLWDVLNEQKYITLGKPAMVSLL</sequence>
<evidence type="ECO:0000256" key="1">
    <source>
        <dbReference type="SAM" id="MobiDB-lite"/>
    </source>
</evidence>
<protein>
    <submittedName>
        <fullName evidence="2">Uncharacterized protein</fullName>
    </submittedName>
</protein>